<dbReference type="EMBL" id="DSTX01000002">
    <property type="protein sequence ID" value="HFK20024.1"/>
    <property type="molecule type" value="Genomic_DNA"/>
</dbReference>
<organism evidence="2">
    <name type="scientific">Candidatus Methanomethylicus mesodigestus</name>
    <dbReference type="NCBI Taxonomy" id="1867258"/>
    <lineage>
        <taxon>Archaea</taxon>
        <taxon>Thermoproteota</taxon>
        <taxon>Methanosuratincolia</taxon>
        <taxon>Candidatus Methanomethylicales</taxon>
        <taxon>Candidatus Methanomethylicaceae</taxon>
        <taxon>Candidatus Methanomethylicus</taxon>
    </lineage>
</organism>
<protein>
    <submittedName>
        <fullName evidence="2">ATP-binding protein</fullName>
    </submittedName>
</protein>
<feature type="domain" description="Helicase HerA-like C-terminal" evidence="1">
    <location>
        <begin position="349"/>
        <end position="474"/>
    </location>
</feature>
<dbReference type="AlphaFoldDB" id="A0A7C3ERG6"/>
<dbReference type="Pfam" id="PF05872">
    <property type="entry name" value="HerA_C"/>
    <property type="match status" value="1"/>
</dbReference>
<sequence>MWIVSGSKNDHVRLVSSKKVDAILPIGSYLTVEDDTNVKHVLIVEESYQRVLFEPSPLIADTDLSIMKQDQECKNEVFARKLRQFPLRDDGLFSFIKPNEKARRTTQEEIDEIFSCKDGFPVFLATNYLEQCLPLKDDNKKIIYVRIPFHSLYLQTMICGQTGSGKTVAMKYLMEQFLKHEMGAILAINVKSTDLLTMDQKTEIKDKKLYEQTKAEWVTLGFSEKDAPEFQFSVYVPFTNDKKQIYKEGVTADKIRLITLRTRDLEPTALLGVLQNITDRAAEALPNIFRYWKVKAPKTTSKFREFISWFDSYATKENRYEFPTLSNIGEESVIPLHPGTCDAIKRSLESASPFFDSPEGDSLPIQLENIMVQGKLSVIDLSNKDTMIFGAVLLRHLLSKIYEAKAVKKIYSMPVLIVIDEVHQFYNSTASAQALEELNAIARMGRSERIGVIFASQNPEDLPEGLTSIVNTRVFFRSLGNVAKKFDISGGGLNVSTLENGYAIMSNFAIPQVKFVKFPIPMFGVSS</sequence>
<keyword evidence="2" id="KW-0067">ATP-binding</keyword>
<dbReference type="PANTHER" id="PTHR30121:SF6">
    <property type="entry name" value="SLR6007 PROTEIN"/>
    <property type="match status" value="1"/>
</dbReference>
<gene>
    <name evidence="2" type="ORF">ENS19_01955</name>
</gene>
<dbReference type="Gene3D" id="3.40.50.300">
    <property type="entry name" value="P-loop containing nucleotide triphosphate hydrolases"/>
    <property type="match status" value="2"/>
</dbReference>
<dbReference type="PANTHER" id="PTHR30121">
    <property type="entry name" value="UNCHARACTERIZED PROTEIN YJGR-RELATED"/>
    <property type="match status" value="1"/>
</dbReference>
<dbReference type="SUPFAM" id="SSF52540">
    <property type="entry name" value="P-loop containing nucleoside triphosphate hydrolases"/>
    <property type="match status" value="1"/>
</dbReference>
<name>A0A7C3ERG6_9CREN</name>
<evidence type="ECO:0000313" key="2">
    <source>
        <dbReference type="EMBL" id="HFK20024.1"/>
    </source>
</evidence>
<reference evidence="2" key="1">
    <citation type="journal article" date="2020" name="mSystems">
        <title>Genome- and Community-Level Interaction Insights into Carbon Utilization and Element Cycling Functions of Hydrothermarchaeota in Hydrothermal Sediment.</title>
        <authorList>
            <person name="Zhou Z."/>
            <person name="Liu Y."/>
            <person name="Xu W."/>
            <person name="Pan J."/>
            <person name="Luo Z.H."/>
            <person name="Li M."/>
        </authorList>
    </citation>
    <scope>NUCLEOTIDE SEQUENCE [LARGE SCALE GENOMIC DNA]</scope>
    <source>
        <strain evidence="2">SpSt-468</strain>
    </source>
</reference>
<comment type="caution">
    <text evidence="2">The sequence shown here is derived from an EMBL/GenBank/DDBJ whole genome shotgun (WGS) entry which is preliminary data.</text>
</comment>
<dbReference type="InterPro" id="IPR027417">
    <property type="entry name" value="P-loop_NTPase"/>
</dbReference>
<accession>A0A7C3ERG6</accession>
<keyword evidence="2" id="KW-0547">Nucleotide-binding</keyword>
<evidence type="ECO:0000259" key="1">
    <source>
        <dbReference type="Pfam" id="PF05872"/>
    </source>
</evidence>
<dbReference type="InterPro" id="IPR051162">
    <property type="entry name" value="T4SS_component"/>
</dbReference>
<dbReference type="GO" id="GO:0005524">
    <property type="term" value="F:ATP binding"/>
    <property type="evidence" value="ECO:0007669"/>
    <property type="project" value="UniProtKB-KW"/>
</dbReference>
<dbReference type="InterPro" id="IPR033186">
    <property type="entry name" value="HerA_C"/>
</dbReference>
<proteinExistence type="predicted"/>